<accession>A0A0X3TRX4</accession>
<dbReference type="AlphaFoldDB" id="A0A0X3TRX4"/>
<gene>
    <name evidence="1" type="ORF">AVO44_15820</name>
</gene>
<evidence type="ECO:0000313" key="2">
    <source>
        <dbReference type="Proteomes" id="UP000053690"/>
    </source>
</evidence>
<keyword evidence="2" id="KW-1185">Reference proteome</keyword>
<dbReference type="EMBL" id="LQBP01000008">
    <property type="protein sequence ID" value="KUJ77791.1"/>
    <property type="molecule type" value="Genomic_DNA"/>
</dbReference>
<name>A0A0X3TRX4_9RHOB</name>
<dbReference type="STRING" id="1685378.AVO44_15820"/>
<protein>
    <submittedName>
        <fullName evidence="1">Uncharacterized protein</fullName>
    </submittedName>
</protein>
<evidence type="ECO:0000313" key="1">
    <source>
        <dbReference type="EMBL" id="KUJ77791.1"/>
    </source>
</evidence>
<dbReference type="Proteomes" id="UP000053690">
    <property type="component" value="Unassembled WGS sequence"/>
</dbReference>
<organism evidence="1 2">
    <name type="scientific">Ruegeria profundi</name>
    <dbReference type="NCBI Taxonomy" id="1685378"/>
    <lineage>
        <taxon>Bacteria</taxon>
        <taxon>Pseudomonadati</taxon>
        <taxon>Pseudomonadota</taxon>
        <taxon>Alphaproteobacteria</taxon>
        <taxon>Rhodobacterales</taxon>
        <taxon>Roseobacteraceae</taxon>
        <taxon>Ruegeria</taxon>
    </lineage>
</organism>
<sequence length="91" mass="9794">MIGLGSIGMIASGAGGLIAQLQAPVLMNTVGLLRVDLPALPEQQQMNAPIPKPYMCLTNLLDWRRVATRYARCPKVLFSAIAIAAAVVYWL</sequence>
<proteinExistence type="predicted"/>
<reference evidence="2" key="1">
    <citation type="submission" date="2015-12" db="EMBL/GenBank/DDBJ databases">
        <authorList>
            <person name="Zhang G."/>
            <person name="Stingl U."/>
        </authorList>
    </citation>
    <scope>NUCLEOTIDE SEQUENCE [LARGE SCALE GENOMIC DNA]</scope>
    <source>
        <strain evidence="2">ZGT108</strain>
    </source>
</reference>
<comment type="caution">
    <text evidence="1">The sequence shown here is derived from an EMBL/GenBank/DDBJ whole genome shotgun (WGS) entry which is preliminary data.</text>
</comment>